<organism evidence="1">
    <name type="scientific">Arundo donax</name>
    <name type="common">Giant reed</name>
    <name type="synonym">Donax arundinaceus</name>
    <dbReference type="NCBI Taxonomy" id="35708"/>
    <lineage>
        <taxon>Eukaryota</taxon>
        <taxon>Viridiplantae</taxon>
        <taxon>Streptophyta</taxon>
        <taxon>Embryophyta</taxon>
        <taxon>Tracheophyta</taxon>
        <taxon>Spermatophyta</taxon>
        <taxon>Magnoliopsida</taxon>
        <taxon>Liliopsida</taxon>
        <taxon>Poales</taxon>
        <taxon>Poaceae</taxon>
        <taxon>PACMAD clade</taxon>
        <taxon>Arundinoideae</taxon>
        <taxon>Arundineae</taxon>
        <taxon>Arundo</taxon>
    </lineage>
</organism>
<evidence type="ECO:0000313" key="1">
    <source>
        <dbReference type="EMBL" id="JAE06617.1"/>
    </source>
</evidence>
<sequence length="78" mass="9322">MPRKISNKMNIQGKMLGKSSKAEWQHKYSEDLLKRAVFRRFLIQEDEKNVQPFINCMVLSRHPHNQLLYTIGKNLKHE</sequence>
<name>A0A0A9F2U2_ARUDO</name>
<reference evidence="1" key="1">
    <citation type="submission" date="2014-09" db="EMBL/GenBank/DDBJ databases">
        <authorList>
            <person name="Magalhaes I.L.F."/>
            <person name="Oliveira U."/>
            <person name="Santos F.R."/>
            <person name="Vidigal T.H.D.A."/>
            <person name="Brescovit A.D."/>
            <person name="Santos A.J."/>
        </authorList>
    </citation>
    <scope>NUCLEOTIDE SEQUENCE</scope>
    <source>
        <tissue evidence="1">Shoot tissue taken approximately 20 cm above the soil surface</tissue>
    </source>
</reference>
<protein>
    <submittedName>
        <fullName evidence="1">Uncharacterized protein</fullName>
    </submittedName>
</protein>
<accession>A0A0A9F2U2</accession>
<reference evidence="1" key="2">
    <citation type="journal article" date="2015" name="Data Brief">
        <title>Shoot transcriptome of the giant reed, Arundo donax.</title>
        <authorList>
            <person name="Barrero R.A."/>
            <person name="Guerrero F.D."/>
            <person name="Moolhuijzen P."/>
            <person name="Goolsby J.A."/>
            <person name="Tidwell J."/>
            <person name="Bellgard S.E."/>
            <person name="Bellgard M.I."/>
        </authorList>
    </citation>
    <scope>NUCLEOTIDE SEQUENCE</scope>
    <source>
        <tissue evidence="1">Shoot tissue taken approximately 20 cm above the soil surface</tissue>
    </source>
</reference>
<proteinExistence type="predicted"/>
<dbReference type="AlphaFoldDB" id="A0A0A9F2U2"/>
<dbReference type="EMBL" id="GBRH01191279">
    <property type="protein sequence ID" value="JAE06617.1"/>
    <property type="molecule type" value="Transcribed_RNA"/>
</dbReference>